<reference evidence="1" key="1">
    <citation type="submission" date="2018-05" db="EMBL/GenBank/DDBJ databases">
        <authorList>
            <person name="Lanie J.A."/>
            <person name="Ng W.-L."/>
            <person name="Kazmierczak K.M."/>
            <person name="Andrzejewski T.M."/>
            <person name="Davidsen T.M."/>
            <person name="Wayne K.J."/>
            <person name="Tettelin H."/>
            <person name="Glass J.I."/>
            <person name="Rusch D."/>
            <person name="Podicherti R."/>
            <person name="Tsui H.-C.T."/>
            <person name="Winkler M.E."/>
        </authorList>
    </citation>
    <scope>NUCLEOTIDE SEQUENCE</scope>
</reference>
<protein>
    <submittedName>
        <fullName evidence="1">Uncharacterized protein</fullName>
    </submittedName>
</protein>
<accession>A0A382HC09</accession>
<gene>
    <name evidence="1" type="ORF">METZ01_LOCUS237469</name>
</gene>
<proteinExistence type="predicted"/>
<organism evidence="1">
    <name type="scientific">marine metagenome</name>
    <dbReference type="NCBI Taxonomy" id="408172"/>
    <lineage>
        <taxon>unclassified sequences</taxon>
        <taxon>metagenomes</taxon>
        <taxon>ecological metagenomes</taxon>
    </lineage>
</organism>
<evidence type="ECO:0000313" key="1">
    <source>
        <dbReference type="EMBL" id="SVB84615.1"/>
    </source>
</evidence>
<dbReference type="AlphaFoldDB" id="A0A382HC09"/>
<dbReference type="EMBL" id="UINC01060275">
    <property type="protein sequence ID" value="SVB84615.1"/>
    <property type="molecule type" value="Genomic_DNA"/>
</dbReference>
<name>A0A382HC09_9ZZZZ</name>
<sequence>MKQIFSIIIAALVGATAVFVLKSGNSPSNSEADNSELEQQIADLRKQLNVAKAQAGRVEVVETEREKIVEKLKEVSPEELIAELKLIQPSDENREKSMLEVNYYMTSLTKIGERSVPAIDTFLETSEDVEYSKDALNFRREGEEAKEAEARGEEGKGGARDFLRSGFGSYFLSNAFKNMKREFSPQSMRIGLFFVLHDIGGAKAEAVLAKVLDSTGRGLEVAFLDMILSEMAPDFYKNKVLEVTHDLLTSAPAATSSLFDEASRMVLFAILMKYKDATFVDTAKTMIVTPEGKVDGAVVNYLTTILGEKAVPLLYAKLKDDSLTDDGDKMALGDAVLKHVGTNDDSNAFFKEVVLNKELGPLRYLALGHLVGGDRSEDTLRSRQELIGSIKEDSDDEGLNRMLDGTNNRIEVMIDPSKAEELGGAGGGGGLEGLLNGLFNRGGEKKDN</sequence>